<dbReference type="GO" id="GO:0044780">
    <property type="term" value="P:bacterial-type flagellum assembly"/>
    <property type="evidence" value="ECO:0007669"/>
    <property type="project" value="InterPro"/>
</dbReference>
<dbReference type="EMBL" id="QWEG01000017">
    <property type="protein sequence ID" value="RHW33312.1"/>
    <property type="molecule type" value="Genomic_DNA"/>
</dbReference>
<keyword evidence="6" id="KW-0969">Cilium</keyword>
<dbReference type="SUPFAM" id="SSF101116">
    <property type="entry name" value="Flagellar export chaperone FliS"/>
    <property type="match status" value="1"/>
</dbReference>
<keyword evidence="6" id="KW-0966">Cell projection</keyword>
<keyword evidence="6" id="KW-0282">Flagellum</keyword>
<keyword evidence="3" id="KW-0963">Cytoplasm</keyword>
<name>A0A417YJW6_9BACI</name>
<organism evidence="6 7">
    <name type="scientific">Neobacillus notoginsengisoli</name>
    <dbReference type="NCBI Taxonomy" id="1578198"/>
    <lineage>
        <taxon>Bacteria</taxon>
        <taxon>Bacillati</taxon>
        <taxon>Bacillota</taxon>
        <taxon>Bacilli</taxon>
        <taxon>Bacillales</taxon>
        <taxon>Bacillaceae</taxon>
        <taxon>Neobacillus</taxon>
    </lineage>
</organism>
<dbReference type="GO" id="GO:0071973">
    <property type="term" value="P:bacterial-type flagellum-dependent cell motility"/>
    <property type="evidence" value="ECO:0007669"/>
    <property type="project" value="TreeGrafter"/>
</dbReference>
<sequence>MLNPNEVYQRNQVTTARPEELTLMLYNGGIKFLYQAKAAIGKNDFSKANTLIIRTQDILSELMVTMNMDYEISNSLLTLYDYMKRRLIEANITKDPEILTEIEGMLKEIRTAWSEAMKAAKTQS</sequence>
<dbReference type="CDD" id="cd16098">
    <property type="entry name" value="FliS"/>
    <property type="match status" value="1"/>
</dbReference>
<accession>A0A417YJW6</accession>
<reference evidence="6 7" key="1">
    <citation type="journal article" date="2017" name="Int. J. Syst. Evol. Microbiol.">
        <title>Bacillus notoginsengisoli sp. nov., a novel bacterium isolated from the rhizosphere of Panax notoginseng.</title>
        <authorList>
            <person name="Zhang M.Y."/>
            <person name="Cheng J."/>
            <person name="Cai Y."/>
            <person name="Zhang T.Y."/>
            <person name="Wu Y.Y."/>
            <person name="Manikprabhu D."/>
            <person name="Li W.J."/>
            <person name="Zhang Y.X."/>
        </authorList>
    </citation>
    <scope>NUCLEOTIDE SEQUENCE [LARGE SCALE GENOMIC DNA]</scope>
    <source>
        <strain evidence="6 7">JCM 30743</strain>
    </source>
</reference>
<dbReference type="NCBIfam" id="TIGR00208">
    <property type="entry name" value="fliS"/>
    <property type="match status" value="1"/>
</dbReference>
<dbReference type="Gene3D" id="1.20.120.340">
    <property type="entry name" value="Flagellar protein FliS"/>
    <property type="match status" value="1"/>
</dbReference>
<dbReference type="GO" id="GO:0005829">
    <property type="term" value="C:cytosol"/>
    <property type="evidence" value="ECO:0007669"/>
    <property type="project" value="UniProtKB-SubCell"/>
</dbReference>
<gene>
    <name evidence="6" type="primary">fliS</name>
    <name evidence="6" type="ORF">D1B31_20575</name>
</gene>
<dbReference type="PANTHER" id="PTHR34773">
    <property type="entry name" value="FLAGELLAR SECRETION CHAPERONE FLIS"/>
    <property type="match status" value="1"/>
</dbReference>
<evidence type="ECO:0000256" key="5">
    <source>
        <dbReference type="ARBA" id="ARBA00023186"/>
    </source>
</evidence>
<evidence type="ECO:0000256" key="4">
    <source>
        <dbReference type="ARBA" id="ARBA00022795"/>
    </source>
</evidence>
<dbReference type="InterPro" id="IPR003713">
    <property type="entry name" value="FliS"/>
</dbReference>
<evidence type="ECO:0000313" key="7">
    <source>
        <dbReference type="Proteomes" id="UP000284416"/>
    </source>
</evidence>
<comment type="caution">
    <text evidence="6">The sequence shown here is derived from an EMBL/GenBank/DDBJ whole genome shotgun (WGS) entry which is preliminary data.</text>
</comment>
<dbReference type="PANTHER" id="PTHR34773:SF1">
    <property type="entry name" value="FLAGELLAR SECRETION CHAPERONE FLIS"/>
    <property type="match status" value="1"/>
</dbReference>
<evidence type="ECO:0000313" key="6">
    <source>
        <dbReference type="EMBL" id="RHW33312.1"/>
    </source>
</evidence>
<dbReference type="AlphaFoldDB" id="A0A417YJW6"/>
<comment type="subcellular location">
    <subcellularLocation>
        <location evidence="1">Cytoplasm</location>
        <location evidence="1">Cytosol</location>
    </subcellularLocation>
</comment>
<evidence type="ECO:0000256" key="3">
    <source>
        <dbReference type="ARBA" id="ARBA00022490"/>
    </source>
</evidence>
<dbReference type="Pfam" id="PF02561">
    <property type="entry name" value="FliS"/>
    <property type="match status" value="1"/>
</dbReference>
<proteinExistence type="inferred from homology"/>
<evidence type="ECO:0000256" key="1">
    <source>
        <dbReference type="ARBA" id="ARBA00004514"/>
    </source>
</evidence>
<dbReference type="PIRSF" id="PIRSF039090">
    <property type="entry name" value="Flis"/>
    <property type="match status" value="1"/>
</dbReference>
<protein>
    <submittedName>
        <fullName evidence="6">Flagellar export chaperone FliS</fullName>
    </submittedName>
</protein>
<dbReference type="RefSeq" id="WP_118923972.1">
    <property type="nucleotide sequence ID" value="NZ_QWEG01000017.1"/>
</dbReference>
<keyword evidence="7" id="KW-1185">Reference proteome</keyword>
<evidence type="ECO:0000256" key="2">
    <source>
        <dbReference type="ARBA" id="ARBA00008787"/>
    </source>
</evidence>
<dbReference type="OrthoDB" id="1524959at2"/>
<dbReference type="InterPro" id="IPR036584">
    <property type="entry name" value="FliS_sf"/>
</dbReference>
<keyword evidence="5" id="KW-0143">Chaperone</keyword>
<dbReference type="Proteomes" id="UP000284416">
    <property type="component" value="Unassembled WGS sequence"/>
</dbReference>
<keyword evidence="4" id="KW-1005">Bacterial flagellum biogenesis</keyword>
<comment type="similarity">
    <text evidence="2">Belongs to the FliS family.</text>
</comment>